<dbReference type="Gene3D" id="2.170.130.20">
    <property type="entry name" value="LCCL-like domain"/>
    <property type="match status" value="1"/>
</dbReference>
<name>A0A9P6XZY8_RHIOR</name>
<proteinExistence type="predicted"/>
<evidence type="ECO:0000313" key="2">
    <source>
        <dbReference type="EMBL" id="KAG1535901.1"/>
    </source>
</evidence>
<dbReference type="EMBL" id="JAANIT010002624">
    <property type="protein sequence ID" value="KAG1535901.1"/>
    <property type="molecule type" value="Genomic_DNA"/>
</dbReference>
<comment type="caution">
    <text evidence="2">The sequence shown here is derived from an EMBL/GenBank/DDBJ whole genome shotgun (WGS) entry which is preliminary data.</text>
</comment>
<evidence type="ECO:0000256" key="1">
    <source>
        <dbReference type="SAM" id="MobiDB-lite"/>
    </source>
</evidence>
<dbReference type="AlphaFoldDB" id="A0A9P6XZY8"/>
<dbReference type="InterPro" id="IPR036609">
    <property type="entry name" value="LCCL_sf"/>
</dbReference>
<feature type="region of interest" description="Disordered" evidence="1">
    <location>
        <begin position="1"/>
        <end position="79"/>
    </location>
</feature>
<feature type="compositionally biased region" description="Basic and acidic residues" evidence="1">
    <location>
        <begin position="1"/>
        <end position="13"/>
    </location>
</feature>
<protein>
    <submittedName>
        <fullName evidence="2">Uncharacterized protein</fullName>
    </submittedName>
</protein>
<feature type="region of interest" description="Disordered" evidence="1">
    <location>
        <begin position="245"/>
        <end position="264"/>
    </location>
</feature>
<feature type="compositionally biased region" description="Polar residues" evidence="1">
    <location>
        <begin position="152"/>
        <end position="161"/>
    </location>
</feature>
<gene>
    <name evidence="2" type="ORF">G6F51_011270</name>
</gene>
<evidence type="ECO:0000313" key="3">
    <source>
        <dbReference type="Proteomes" id="UP000717996"/>
    </source>
</evidence>
<feature type="region of interest" description="Disordered" evidence="1">
    <location>
        <begin position="152"/>
        <end position="172"/>
    </location>
</feature>
<accession>A0A9P6XZY8</accession>
<feature type="compositionally biased region" description="Polar residues" evidence="1">
    <location>
        <begin position="106"/>
        <end position="132"/>
    </location>
</feature>
<sequence length="588" mass="64823">MSENESGIKRATEDEQPQSPKKFKLDGEESTTISPVSIDNKKEEINKTETPVTVAEVTESLGQKNNEHTNTNQPNTDDTSITSEQLLLALTSVPNSNIKSPGEVGKQSTVDKTAKSSTVEGVNTTTTESAQNLDPPMSNEDMINKEIISNNENTKVPSESYSPKPAAALNQGPSLSHATSLALNNLPDISAALRRLSNAGVSASMIEQFSGQATERKTSTEVTPSEILGNALAAVAASARAANNNNTHQSQNFPSSSSNTNNNATTTIGNLAAITANISNILTSSGFHRGSFSQEDTQKLAAAVAGANTRRNSSIAAVGNAFSNMIDQAMMIRRNKVSPKLIIKSEQVWKCLEGIEEKPLGHRVYSPQQLLPNLENCLNGVMQIRVPAKYLTFENIQVKKRAVWGTDIYTDDSDIVAMIIHSGKYHLEYKEPEIEPNDPFALAIAGKPREAMEASKKLALSSKKWIRQDVTIPDHDLRVTVRVLPKLRNYTGSIRYCIKSRDWGNHDGMSLFVNKVEKIKRGDACLKARSSLKSNMFVYEPYRKRALELDNNKKEEQEEPPIQRGRIKKTQRVIRMFQIRSEENKSRK</sequence>
<feature type="compositionally biased region" description="Polar residues" evidence="1">
    <location>
        <begin position="60"/>
        <end position="79"/>
    </location>
</feature>
<feature type="region of interest" description="Disordered" evidence="1">
    <location>
        <begin position="92"/>
        <end position="139"/>
    </location>
</feature>
<dbReference type="Proteomes" id="UP000717996">
    <property type="component" value="Unassembled WGS sequence"/>
</dbReference>
<dbReference type="OrthoDB" id="3596986at2759"/>
<reference evidence="2" key="1">
    <citation type="journal article" date="2020" name="Microb. Genom.">
        <title>Genetic diversity of clinical and environmental Mucorales isolates obtained from an investigation of mucormycosis cases among solid organ transplant recipients.</title>
        <authorList>
            <person name="Nguyen M.H."/>
            <person name="Kaul D."/>
            <person name="Muto C."/>
            <person name="Cheng S.J."/>
            <person name="Richter R.A."/>
            <person name="Bruno V.M."/>
            <person name="Liu G."/>
            <person name="Beyhan S."/>
            <person name="Sundermann A.J."/>
            <person name="Mounaud S."/>
            <person name="Pasculle A.W."/>
            <person name="Nierman W.C."/>
            <person name="Driscoll E."/>
            <person name="Cumbie R."/>
            <person name="Clancy C.J."/>
            <person name="Dupont C.L."/>
        </authorList>
    </citation>
    <scope>NUCLEOTIDE SEQUENCE</scope>
    <source>
        <strain evidence="2">GL16</strain>
    </source>
</reference>
<feature type="compositionally biased region" description="Low complexity" evidence="1">
    <location>
        <begin position="48"/>
        <end position="59"/>
    </location>
</feature>
<dbReference type="InterPro" id="IPR013951">
    <property type="entry name" value="Rxt3"/>
</dbReference>
<feature type="compositionally biased region" description="Low complexity" evidence="1">
    <location>
        <begin position="255"/>
        <end position="264"/>
    </location>
</feature>
<organism evidence="2 3">
    <name type="scientific">Rhizopus oryzae</name>
    <name type="common">Mucormycosis agent</name>
    <name type="synonym">Rhizopus arrhizus var. delemar</name>
    <dbReference type="NCBI Taxonomy" id="64495"/>
    <lineage>
        <taxon>Eukaryota</taxon>
        <taxon>Fungi</taxon>
        <taxon>Fungi incertae sedis</taxon>
        <taxon>Mucoromycota</taxon>
        <taxon>Mucoromycotina</taxon>
        <taxon>Mucoromycetes</taxon>
        <taxon>Mucorales</taxon>
        <taxon>Mucorineae</taxon>
        <taxon>Rhizopodaceae</taxon>
        <taxon>Rhizopus</taxon>
    </lineage>
</organism>
<dbReference type="Pfam" id="PF08642">
    <property type="entry name" value="Rxt3"/>
    <property type="match status" value="1"/>
</dbReference>